<name>W4V4Z9_9FIRM</name>
<proteinExistence type="predicted"/>
<protein>
    <submittedName>
        <fullName evidence="2">Mobile element protein</fullName>
    </submittedName>
</protein>
<organism evidence="2 3">
    <name type="scientific">Acetivibrio straminisolvens JCM 21531</name>
    <dbReference type="NCBI Taxonomy" id="1294263"/>
    <lineage>
        <taxon>Bacteria</taxon>
        <taxon>Bacillati</taxon>
        <taxon>Bacillota</taxon>
        <taxon>Clostridia</taxon>
        <taxon>Eubacteriales</taxon>
        <taxon>Oscillospiraceae</taxon>
        <taxon>Acetivibrio</taxon>
    </lineage>
</organism>
<comment type="caution">
    <text evidence="2">The sequence shown here is derived from an EMBL/GenBank/DDBJ whole genome shotgun (WGS) entry which is preliminary data.</text>
</comment>
<dbReference type="STRING" id="1294263.JCM21531_1940"/>
<dbReference type="GO" id="GO:0003677">
    <property type="term" value="F:DNA binding"/>
    <property type="evidence" value="ECO:0007669"/>
    <property type="project" value="InterPro"/>
</dbReference>
<dbReference type="InterPro" id="IPR002559">
    <property type="entry name" value="Transposase_11"/>
</dbReference>
<dbReference type="RefSeq" id="WP_038288566.1">
    <property type="nucleotide sequence ID" value="NZ_BAVR01000019.1"/>
</dbReference>
<dbReference type="PANTHER" id="PTHR34614:SF2">
    <property type="entry name" value="TRANSPOSASE IS4-LIKE DOMAIN-CONTAINING PROTEIN"/>
    <property type="match status" value="1"/>
</dbReference>
<dbReference type="Pfam" id="PF01609">
    <property type="entry name" value="DDE_Tnp_1"/>
    <property type="match status" value="1"/>
</dbReference>
<accession>W4V4Z9</accession>
<dbReference type="NCBIfam" id="NF033559">
    <property type="entry name" value="transpos_IS1634"/>
    <property type="match status" value="1"/>
</dbReference>
<keyword evidence="3" id="KW-1185">Reference proteome</keyword>
<dbReference type="GO" id="GO:0004803">
    <property type="term" value="F:transposase activity"/>
    <property type="evidence" value="ECO:0007669"/>
    <property type="project" value="InterPro"/>
</dbReference>
<dbReference type="PANTHER" id="PTHR34614">
    <property type="match status" value="1"/>
</dbReference>
<evidence type="ECO:0000259" key="1">
    <source>
        <dbReference type="Pfam" id="PF01609"/>
    </source>
</evidence>
<dbReference type="OrthoDB" id="1802403at2"/>
<dbReference type="GO" id="GO:0006313">
    <property type="term" value="P:DNA transposition"/>
    <property type="evidence" value="ECO:0007669"/>
    <property type="project" value="InterPro"/>
</dbReference>
<dbReference type="Proteomes" id="UP000019109">
    <property type="component" value="Unassembled WGS sequence"/>
</dbReference>
<sequence length="383" mass="43484">MATIQSKITNGHKYWYIVESRRVNGKPRPVVLEYLGKADDLLKRLQGLRDSLKLKSYSHGLVAKLLQVASELDICNVLNGFVHSSKEYTAEKPIRNNMTAGASLMLVAIGRACVVTSKNGWAQWARTTSLEYLLRTNFSKVDSQHFWDAMDAFPVEAIESAERQLLENTLRHYNIKMDSLFYDTTNFYTYINTTNSRCHIAKRGKNKQKRMDLRKIGLALVVTKDDMIPLFHHSYEGNMNDAKVFRKVIEKIKNRLEAIGADTKSHTIVFDRGINSKKNIELVESLGMKYVGALTPFHHKSLVEEASTRLEETVVNGKTIMAYRTFTNIWGRDMTVVVTISDKLKEGQIRGIHTFLASCDAAISKINRMLSNPNSKKTESRGT</sequence>
<dbReference type="EMBL" id="BAVR01000019">
    <property type="protein sequence ID" value="GAE88495.1"/>
    <property type="molecule type" value="Genomic_DNA"/>
</dbReference>
<dbReference type="AlphaFoldDB" id="W4V4Z9"/>
<feature type="domain" description="Transposase IS4-like" evidence="1">
    <location>
        <begin position="201"/>
        <end position="300"/>
    </location>
</feature>
<reference evidence="2" key="1">
    <citation type="journal article" date="2014" name="Genome Announc.">
        <title>Draft Genome Sequence of Clostridium straminisolvens Strain JCM 21531T, Isolated from a Cellulose-Degrading Bacterial Community.</title>
        <authorList>
            <person name="Yuki M."/>
            <person name="Oshima K."/>
            <person name="Suda W."/>
            <person name="Sakamoto M."/>
            <person name="Kitamura K."/>
            <person name="Iida T."/>
            <person name="Hattori M."/>
            <person name="Ohkuma M."/>
        </authorList>
    </citation>
    <scope>NUCLEOTIDE SEQUENCE [LARGE SCALE GENOMIC DNA]</scope>
    <source>
        <strain evidence="2">JCM 21531</strain>
    </source>
</reference>
<dbReference type="InterPro" id="IPR047654">
    <property type="entry name" value="IS1634_transpos"/>
</dbReference>
<gene>
    <name evidence="2" type="ORF">JCM21531_1940</name>
</gene>
<evidence type="ECO:0000313" key="2">
    <source>
        <dbReference type="EMBL" id="GAE88495.1"/>
    </source>
</evidence>
<evidence type="ECO:0000313" key="3">
    <source>
        <dbReference type="Proteomes" id="UP000019109"/>
    </source>
</evidence>